<evidence type="ECO:0000256" key="3">
    <source>
        <dbReference type="ARBA" id="ARBA00023157"/>
    </source>
</evidence>
<evidence type="ECO:0000256" key="7">
    <source>
        <dbReference type="SAM" id="SignalP"/>
    </source>
</evidence>
<proteinExistence type="inferred from homology"/>
<dbReference type="SUPFAM" id="SSF55486">
    <property type="entry name" value="Metalloproteases ('zincins'), catalytic domain"/>
    <property type="match status" value="1"/>
</dbReference>
<dbReference type="InterPro" id="IPR001548">
    <property type="entry name" value="Peptidase_M2"/>
</dbReference>
<organism evidence="8">
    <name type="scientific">Pectinophora gossypiella</name>
    <name type="common">Cotton pink bollworm</name>
    <name type="synonym">Depressaria gossypiella</name>
    <dbReference type="NCBI Taxonomy" id="13191"/>
    <lineage>
        <taxon>Eukaryota</taxon>
        <taxon>Metazoa</taxon>
        <taxon>Ecdysozoa</taxon>
        <taxon>Arthropoda</taxon>
        <taxon>Hexapoda</taxon>
        <taxon>Insecta</taxon>
        <taxon>Pterygota</taxon>
        <taxon>Neoptera</taxon>
        <taxon>Endopterygota</taxon>
        <taxon>Lepidoptera</taxon>
        <taxon>Glossata</taxon>
        <taxon>Ditrysia</taxon>
        <taxon>Gelechioidea</taxon>
        <taxon>Gelechiidae</taxon>
        <taxon>Apatetrinae</taxon>
        <taxon>Pectinophora</taxon>
    </lineage>
</organism>
<dbReference type="Pfam" id="PF01401">
    <property type="entry name" value="Peptidase_M2"/>
    <property type="match status" value="1"/>
</dbReference>
<dbReference type="AlphaFoldDB" id="A0A1E1WQ52"/>
<evidence type="ECO:0000256" key="1">
    <source>
        <dbReference type="ARBA" id="ARBA00008139"/>
    </source>
</evidence>
<evidence type="ECO:0008006" key="9">
    <source>
        <dbReference type="Google" id="ProtNLM"/>
    </source>
</evidence>
<feature type="non-terminal residue" evidence="8">
    <location>
        <position position="297"/>
    </location>
</feature>
<comment type="caution">
    <text evidence="6">Lacks conserved residue(s) required for the propagation of feature annotation.</text>
</comment>
<evidence type="ECO:0000313" key="8">
    <source>
        <dbReference type="EMBL" id="JAT89112.1"/>
    </source>
</evidence>
<dbReference type="OrthoDB" id="10029630at2759"/>
<feature type="signal peptide" evidence="7">
    <location>
        <begin position="1"/>
        <end position="21"/>
    </location>
</feature>
<evidence type="ECO:0000256" key="2">
    <source>
        <dbReference type="ARBA" id="ARBA00022729"/>
    </source>
</evidence>
<dbReference type="PROSITE" id="PS52011">
    <property type="entry name" value="PEPTIDASE_M2"/>
    <property type="match status" value="1"/>
</dbReference>
<evidence type="ECO:0000256" key="6">
    <source>
        <dbReference type="PROSITE-ProRule" id="PRU01355"/>
    </source>
</evidence>
<evidence type="ECO:0000256" key="4">
    <source>
        <dbReference type="ARBA" id="ARBA00023180"/>
    </source>
</evidence>
<keyword evidence="3" id="KW-1015">Disulfide bond</keyword>
<dbReference type="GO" id="GO:0016020">
    <property type="term" value="C:membrane"/>
    <property type="evidence" value="ECO:0007669"/>
    <property type="project" value="InterPro"/>
</dbReference>
<dbReference type="GO" id="GO:0006508">
    <property type="term" value="P:proteolysis"/>
    <property type="evidence" value="ECO:0007669"/>
    <property type="project" value="InterPro"/>
</dbReference>
<sequence length="297" mass="34750">KIKMKLVLVTIQVLLLQNCFSQNLNSLFEKINNDVIKQNGIAANLAWESSVNPDNPELPDKAANYQRNRIKWQDNICAKLVALNNDQMLNDTQKRQTYLLCRGPKFTFDEARIMSYLYEQLQSLYTEAEICIETSEVPSKSDLSAVEESILSYLTAVRDKKLFGYNAMNAAKFTIFSEWEKTEAKKNELCLSGEEDMEKMMKFSRNEEVLRWLWMVWREKVGPPMRGPFKKLVDVQNSASRRNGYSDIGAVWRDDTEIPHLRYICRQLYQEVKPLYTMLHGVVRFYLRRQYGEVVPK</sequence>
<feature type="chain" id="PRO_5009115643" description="Angiotensin-converting enzyme" evidence="7">
    <location>
        <begin position="22"/>
        <end position="297"/>
    </location>
</feature>
<comment type="similarity">
    <text evidence="1 6">Belongs to the peptidase M2 family.</text>
</comment>
<feature type="non-terminal residue" evidence="8">
    <location>
        <position position="1"/>
    </location>
</feature>
<protein>
    <recommendedName>
        <fullName evidence="9">Angiotensin-converting enzyme</fullName>
    </recommendedName>
</protein>
<keyword evidence="4 5" id="KW-0325">Glycoprotein</keyword>
<accession>A0A1E1WQ52</accession>
<feature type="glycosylation site" description="N-linked (GlcNAc...) asparagine; partial" evidence="5">
    <location>
        <position position="187"/>
    </location>
</feature>
<dbReference type="GO" id="GO:0008241">
    <property type="term" value="F:peptidyl-dipeptidase activity"/>
    <property type="evidence" value="ECO:0007669"/>
    <property type="project" value="InterPro"/>
</dbReference>
<reference evidence="8" key="1">
    <citation type="submission" date="2015-09" db="EMBL/GenBank/DDBJ databases">
        <title>De novo assembly of Pectinophora gossypiella (Pink Bollworm) gut transcriptome.</title>
        <authorList>
            <person name="Tassone E.E."/>
        </authorList>
    </citation>
    <scope>NUCLEOTIDE SEQUENCE</scope>
</reference>
<keyword evidence="2 7" id="KW-0732">Signal</keyword>
<dbReference type="PANTHER" id="PTHR10514:SF27">
    <property type="entry name" value="ANGIOTENSIN-CONVERTING ENZYME"/>
    <property type="match status" value="1"/>
</dbReference>
<dbReference type="EMBL" id="GDQN01001942">
    <property type="protein sequence ID" value="JAT89112.1"/>
    <property type="molecule type" value="Transcribed_RNA"/>
</dbReference>
<name>A0A1E1WQ52_PECGO</name>
<dbReference type="PANTHER" id="PTHR10514">
    <property type="entry name" value="ANGIOTENSIN-CONVERTING ENZYME"/>
    <property type="match status" value="1"/>
</dbReference>
<evidence type="ECO:0000256" key="5">
    <source>
        <dbReference type="PIRSR" id="PIRSR601548-10"/>
    </source>
</evidence>
<gene>
    <name evidence="8" type="ORF">g.11638</name>
</gene>
<dbReference type="GO" id="GO:0008237">
    <property type="term" value="F:metallopeptidase activity"/>
    <property type="evidence" value="ECO:0007669"/>
    <property type="project" value="InterPro"/>
</dbReference>